<proteinExistence type="predicted"/>
<evidence type="ECO:0000256" key="1">
    <source>
        <dbReference type="SAM" id="MobiDB-lite"/>
    </source>
</evidence>
<keyword evidence="2" id="KW-0812">Transmembrane</keyword>
<reference evidence="3 4" key="1">
    <citation type="submission" date="2017-02" db="EMBL/GenBank/DDBJ databases">
        <authorList>
            <person name="Peterson S.W."/>
        </authorList>
    </citation>
    <scope>NUCLEOTIDE SEQUENCE [LARGE SCALE GENOMIC DNA]</scope>
    <source>
        <strain evidence="3 4">B Ar 00.02</strain>
    </source>
</reference>
<keyword evidence="2" id="KW-0472">Membrane</keyword>
<sequence length="158" mass="17365">MTAEQWAPWVSFVFGLLNFIAGILAYRGRYQAWLILKGSLLPGWPGLASLYLGVAFMMIGVGPLVLGYAPPLLQLAHFFLLFPCLVVGIISVFWLPSFMIPAWIKETRRRMRAGEDQYSKDMAPGGVLHGRLGVAARHQNGGQGGPRVAKPDADGRNR</sequence>
<dbReference type="EMBL" id="FUHW01000044">
    <property type="protein sequence ID" value="SJM71397.1"/>
    <property type="molecule type" value="Genomic_DNA"/>
</dbReference>
<feature type="region of interest" description="Disordered" evidence="1">
    <location>
        <begin position="136"/>
        <end position="158"/>
    </location>
</feature>
<evidence type="ECO:0000313" key="3">
    <source>
        <dbReference type="EMBL" id="SJM71397.1"/>
    </source>
</evidence>
<keyword evidence="2" id="KW-1133">Transmembrane helix</keyword>
<dbReference type="RefSeq" id="WP_087000401.1">
    <property type="nucleotide sequence ID" value="NZ_FUHW01000044.1"/>
</dbReference>
<gene>
    <name evidence="3" type="ORF">FM101_13300</name>
</gene>
<dbReference type="AlphaFoldDB" id="A0A1R4GT89"/>
<keyword evidence="4" id="KW-1185">Reference proteome</keyword>
<accession>A0A1R4GT89</accession>
<dbReference type="Proteomes" id="UP000195913">
    <property type="component" value="Unassembled WGS sequence"/>
</dbReference>
<feature type="transmembrane region" description="Helical" evidence="2">
    <location>
        <begin position="75"/>
        <end position="104"/>
    </location>
</feature>
<protein>
    <submittedName>
        <fullName evidence="3">Uncharacterized protein</fullName>
    </submittedName>
</protein>
<evidence type="ECO:0000313" key="4">
    <source>
        <dbReference type="Proteomes" id="UP000195913"/>
    </source>
</evidence>
<feature type="compositionally biased region" description="Basic and acidic residues" evidence="1">
    <location>
        <begin position="149"/>
        <end position="158"/>
    </location>
</feature>
<name>A0A1R4GT89_9MICC</name>
<feature type="transmembrane region" description="Helical" evidence="2">
    <location>
        <begin position="47"/>
        <end position="69"/>
    </location>
</feature>
<feature type="transmembrane region" description="Helical" evidence="2">
    <location>
        <begin position="6"/>
        <end position="26"/>
    </location>
</feature>
<organism evidence="3 4">
    <name type="scientific">Arthrobacter rhombi</name>
    <dbReference type="NCBI Taxonomy" id="71253"/>
    <lineage>
        <taxon>Bacteria</taxon>
        <taxon>Bacillati</taxon>
        <taxon>Actinomycetota</taxon>
        <taxon>Actinomycetes</taxon>
        <taxon>Micrococcales</taxon>
        <taxon>Micrococcaceae</taxon>
        <taxon>Arthrobacter</taxon>
    </lineage>
</organism>
<evidence type="ECO:0000256" key="2">
    <source>
        <dbReference type="SAM" id="Phobius"/>
    </source>
</evidence>